<feature type="transmembrane region" description="Helical" evidence="10">
    <location>
        <begin position="20"/>
        <end position="39"/>
    </location>
</feature>
<dbReference type="NCBIfam" id="TIGR01352">
    <property type="entry name" value="tonB_Cterm"/>
    <property type="match status" value="1"/>
</dbReference>
<comment type="subcellular location">
    <subcellularLocation>
        <location evidence="1">Cell inner membrane</location>
        <topology evidence="1">Single-pass membrane protein</topology>
        <orientation evidence="1">Periplasmic side</orientation>
    </subcellularLocation>
</comment>
<dbReference type="GO" id="GO:0055085">
    <property type="term" value="P:transmembrane transport"/>
    <property type="evidence" value="ECO:0007669"/>
    <property type="project" value="InterPro"/>
</dbReference>
<evidence type="ECO:0000259" key="11">
    <source>
        <dbReference type="PROSITE" id="PS52015"/>
    </source>
</evidence>
<dbReference type="EMBL" id="CP013015">
    <property type="protein sequence ID" value="AMM41216.1"/>
    <property type="molecule type" value="Genomic_DNA"/>
</dbReference>
<evidence type="ECO:0000256" key="8">
    <source>
        <dbReference type="ARBA" id="ARBA00022989"/>
    </source>
</evidence>
<dbReference type="Pfam" id="PF03544">
    <property type="entry name" value="TonB_C"/>
    <property type="match status" value="1"/>
</dbReference>
<dbReference type="InterPro" id="IPR037682">
    <property type="entry name" value="TonB_C"/>
</dbReference>
<dbReference type="Gene3D" id="3.30.1150.10">
    <property type="match status" value="1"/>
</dbReference>
<dbReference type="AlphaFoldDB" id="A0A7U4QKW0"/>
<dbReference type="SUPFAM" id="SSF74653">
    <property type="entry name" value="TolA/TonB C-terminal domain"/>
    <property type="match status" value="1"/>
</dbReference>
<gene>
    <name evidence="12" type="ORF">HS1_001414</name>
</gene>
<dbReference type="KEGG" id="daw:HS1_001414"/>
<keyword evidence="13" id="KW-1185">Reference proteome</keyword>
<reference evidence="12 13" key="1">
    <citation type="submission" date="2015-10" db="EMBL/GenBank/DDBJ databases">
        <title>Candidatus Desulfofervidus auxilii, a hydrogenotrophic sulfate-reducing bacterium involved in the thermophilic anaerobic oxidation of methane.</title>
        <authorList>
            <person name="Krukenberg V."/>
            <person name="Richter M."/>
            <person name="Wegener G."/>
        </authorList>
    </citation>
    <scope>NUCLEOTIDE SEQUENCE [LARGE SCALE GENOMIC DNA]</scope>
    <source>
        <strain evidence="12 13">HS1</strain>
    </source>
</reference>
<evidence type="ECO:0000256" key="4">
    <source>
        <dbReference type="ARBA" id="ARBA00022475"/>
    </source>
</evidence>
<evidence type="ECO:0000256" key="7">
    <source>
        <dbReference type="ARBA" id="ARBA00022927"/>
    </source>
</evidence>
<dbReference type="PROSITE" id="PS52015">
    <property type="entry name" value="TONB_CTD"/>
    <property type="match status" value="1"/>
</dbReference>
<evidence type="ECO:0000256" key="6">
    <source>
        <dbReference type="ARBA" id="ARBA00022692"/>
    </source>
</evidence>
<feature type="domain" description="TonB C-terminal" evidence="11">
    <location>
        <begin position="173"/>
        <end position="262"/>
    </location>
</feature>
<dbReference type="InterPro" id="IPR051045">
    <property type="entry name" value="TonB-dependent_transducer"/>
</dbReference>
<keyword evidence="6 10" id="KW-0812">Transmembrane</keyword>
<comment type="similarity">
    <text evidence="2">Belongs to the TonB family.</text>
</comment>
<name>A0A7U4QKW0_DESA2</name>
<evidence type="ECO:0000256" key="1">
    <source>
        <dbReference type="ARBA" id="ARBA00004383"/>
    </source>
</evidence>
<evidence type="ECO:0000256" key="3">
    <source>
        <dbReference type="ARBA" id="ARBA00022448"/>
    </source>
</evidence>
<evidence type="ECO:0000256" key="5">
    <source>
        <dbReference type="ARBA" id="ARBA00022519"/>
    </source>
</evidence>
<dbReference type="GO" id="GO:0031992">
    <property type="term" value="F:energy transducer activity"/>
    <property type="evidence" value="ECO:0007669"/>
    <property type="project" value="TreeGrafter"/>
</dbReference>
<dbReference type="OrthoDB" id="9810145at2"/>
<evidence type="ECO:0000256" key="9">
    <source>
        <dbReference type="ARBA" id="ARBA00023136"/>
    </source>
</evidence>
<proteinExistence type="inferred from homology"/>
<dbReference type="PANTHER" id="PTHR33446">
    <property type="entry name" value="PROTEIN TONB-RELATED"/>
    <property type="match status" value="1"/>
</dbReference>
<evidence type="ECO:0000313" key="12">
    <source>
        <dbReference type="EMBL" id="AMM41216.1"/>
    </source>
</evidence>
<evidence type="ECO:0000256" key="2">
    <source>
        <dbReference type="ARBA" id="ARBA00006555"/>
    </source>
</evidence>
<evidence type="ECO:0000313" key="13">
    <source>
        <dbReference type="Proteomes" id="UP000070560"/>
    </source>
</evidence>
<dbReference type="PANTHER" id="PTHR33446:SF2">
    <property type="entry name" value="PROTEIN TONB"/>
    <property type="match status" value="1"/>
</dbReference>
<evidence type="ECO:0000256" key="10">
    <source>
        <dbReference type="SAM" id="Phobius"/>
    </source>
</evidence>
<keyword evidence="3" id="KW-0813">Transport</keyword>
<protein>
    <submittedName>
        <fullName evidence="12">Protein containing TonB</fullName>
    </submittedName>
</protein>
<keyword evidence="5" id="KW-0997">Cell inner membrane</keyword>
<keyword evidence="9 10" id="KW-0472">Membrane</keyword>
<dbReference type="RefSeq" id="WP_066062892.1">
    <property type="nucleotide sequence ID" value="NZ_CP013015.1"/>
</dbReference>
<dbReference type="Proteomes" id="UP000070560">
    <property type="component" value="Chromosome"/>
</dbReference>
<keyword evidence="7" id="KW-0653">Protein transport</keyword>
<dbReference type="InterPro" id="IPR006260">
    <property type="entry name" value="TonB/TolA_C"/>
</dbReference>
<keyword evidence="4" id="KW-1003">Cell membrane</keyword>
<accession>A0A7U4QKW0</accession>
<dbReference type="GO" id="GO:0015031">
    <property type="term" value="P:protein transport"/>
    <property type="evidence" value="ECO:0007669"/>
    <property type="project" value="UniProtKB-KW"/>
</dbReference>
<sequence length="262" mass="28865">MLGEIGIIKEGTVSFKRRIISVFLSGMFYLALGVFILSINSPTPVSINPFSQTKVDVKFVEKIVKKPKPVIIKPKIEKKSVSIVKKHSIQRAKVGTPFIPKHLKVKKIDKPITKKLVAPTEVPKIPPKEADPSQDKGVAVYGNYSPSKADPLGLEGGVAGAETELEPIRLPENAIPPQPYPDNPLPQYPLEAKIKGLNGLVILKVIIDEKGQVTKAEVLRGKEPFAAAAIAAVKRWRYRPAIYQGKPICVYRIIKIPFKIKT</sequence>
<keyword evidence="8 10" id="KW-1133">Transmembrane helix</keyword>
<dbReference type="GO" id="GO:0098797">
    <property type="term" value="C:plasma membrane protein complex"/>
    <property type="evidence" value="ECO:0007669"/>
    <property type="project" value="TreeGrafter"/>
</dbReference>
<organism evidence="12 13">
    <name type="scientific">Desulfofervidus auxilii</name>
    <dbReference type="NCBI Taxonomy" id="1621989"/>
    <lineage>
        <taxon>Bacteria</taxon>
        <taxon>Pseudomonadati</taxon>
        <taxon>Thermodesulfobacteriota</taxon>
        <taxon>Candidatus Desulfofervidia</taxon>
        <taxon>Candidatus Desulfofervidales</taxon>
        <taxon>Candidatus Desulfofervidaceae</taxon>
        <taxon>Candidatus Desulfofervidus</taxon>
    </lineage>
</organism>